<dbReference type="Proteomes" id="UP000183918">
    <property type="component" value="Unassembled WGS sequence"/>
</dbReference>
<dbReference type="RefSeq" id="WP_074716841.1">
    <property type="nucleotide sequence ID" value="NZ_FNPG01000011.1"/>
</dbReference>
<dbReference type="InterPro" id="IPR053150">
    <property type="entry name" value="Teicoplanin_resist-assoc"/>
</dbReference>
<proteinExistence type="predicted"/>
<feature type="transmembrane region" description="Helical" evidence="1">
    <location>
        <begin position="91"/>
        <end position="113"/>
    </location>
</feature>
<feature type="transmembrane region" description="Helical" evidence="1">
    <location>
        <begin position="125"/>
        <end position="145"/>
    </location>
</feature>
<feature type="transmembrane region" description="Helical" evidence="1">
    <location>
        <begin position="12"/>
        <end position="31"/>
    </location>
</feature>
<evidence type="ECO:0000259" key="2">
    <source>
        <dbReference type="Pfam" id="PF04892"/>
    </source>
</evidence>
<organism evidence="3 4">
    <name type="scientific">Lachnobacterium bovis DSM 14045</name>
    <dbReference type="NCBI Taxonomy" id="1122142"/>
    <lineage>
        <taxon>Bacteria</taxon>
        <taxon>Bacillati</taxon>
        <taxon>Bacillota</taxon>
        <taxon>Clostridia</taxon>
        <taxon>Lachnospirales</taxon>
        <taxon>Lachnospiraceae</taxon>
        <taxon>Lachnobacterium</taxon>
    </lineage>
</organism>
<evidence type="ECO:0000313" key="4">
    <source>
        <dbReference type="Proteomes" id="UP000183918"/>
    </source>
</evidence>
<keyword evidence="1" id="KW-0812">Transmembrane</keyword>
<keyword evidence="1" id="KW-1133">Transmembrane helix</keyword>
<dbReference type="Pfam" id="PF04892">
    <property type="entry name" value="VanZ"/>
    <property type="match status" value="1"/>
</dbReference>
<dbReference type="STRING" id="1122142.SAMN02910414_01074"/>
<keyword evidence="1" id="KW-0472">Membrane</keyword>
<sequence>MRKTKKSKRHYIAVFIFVVYIVVLFYLLFFAESMGRTNRHFSYNVKPFKEIKRFYEYRNKIGMEYFILNVFGNIVAFVPFGFFLPEINKKFSNVFVVVAAGLLFSLGVELLQLHYHIGSFDVDDIFLNTSGTFAGYIIFKTYAIIRKIQRLLQRKD</sequence>
<keyword evidence="4" id="KW-1185">Reference proteome</keyword>
<accession>A0A1H3I739</accession>
<feature type="domain" description="VanZ-like" evidence="2">
    <location>
        <begin position="17"/>
        <end position="140"/>
    </location>
</feature>
<protein>
    <submittedName>
        <fullName evidence="3">Glycopeptide antibiotics resistance protein</fullName>
    </submittedName>
</protein>
<dbReference type="AlphaFoldDB" id="A0A1H3I739"/>
<dbReference type="InterPro" id="IPR006976">
    <property type="entry name" value="VanZ-like"/>
</dbReference>
<dbReference type="OrthoDB" id="9805025at2"/>
<evidence type="ECO:0000313" key="3">
    <source>
        <dbReference type="EMBL" id="SDY23480.1"/>
    </source>
</evidence>
<gene>
    <name evidence="3" type="ORF">SAMN02910414_01074</name>
</gene>
<evidence type="ECO:0000256" key="1">
    <source>
        <dbReference type="SAM" id="Phobius"/>
    </source>
</evidence>
<reference evidence="3 4" key="1">
    <citation type="submission" date="2016-10" db="EMBL/GenBank/DDBJ databases">
        <authorList>
            <person name="de Groot N.N."/>
        </authorList>
    </citation>
    <scope>NUCLEOTIDE SEQUENCE [LARGE SCALE GENOMIC DNA]</scope>
    <source>
        <strain evidence="3 4">DSM 14045</strain>
    </source>
</reference>
<name>A0A1H3I739_9FIRM</name>
<dbReference type="PANTHER" id="PTHR36834:SF1">
    <property type="entry name" value="INTEGRAL MEMBRANE PROTEIN"/>
    <property type="match status" value="1"/>
</dbReference>
<feature type="transmembrane region" description="Helical" evidence="1">
    <location>
        <begin position="65"/>
        <end position="84"/>
    </location>
</feature>
<dbReference type="PANTHER" id="PTHR36834">
    <property type="entry name" value="MEMBRANE PROTEIN-RELATED"/>
    <property type="match status" value="1"/>
</dbReference>
<dbReference type="EMBL" id="FNPG01000011">
    <property type="protein sequence ID" value="SDY23480.1"/>
    <property type="molecule type" value="Genomic_DNA"/>
</dbReference>